<proteinExistence type="predicted"/>
<reference evidence="1" key="1">
    <citation type="journal article" date="2023" name="Science">
        <title>Genome structures resolve the early diversification of teleost fishes.</title>
        <authorList>
            <person name="Parey E."/>
            <person name="Louis A."/>
            <person name="Montfort J."/>
            <person name="Bouchez O."/>
            <person name="Roques C."/>
            <person name="Iampietro C."/>
            <person name="Lluch J."/>
            <person name="Castinel A."/>
            <person name="Donnadieu C."/>
            <person name="Desvignes T."/>
            <person name="Floi Bucao C."/>
            <person name="Jouanno E."/>
            <person name="Wen M."/>
            <person name="Mejri S."/>
            <person name="Dirks R."/>
            <person name="Jansen H."/>
            <person name="Henkel C."/>
            <person name="Chen W.J."/>
            <person name="Zahm M."/>
            <person name="Cabau C."/>
            <person name="Klopp C."/>
            <person name="Thompson A.W."/>
            <person name="Robinson-Rechavi M."/>
            <person name="Braasch I."/>
            <person name="Lecointre G."/>
            <person name="Bobe J."/>
            <person name="Postlethwait J.H."/>
            <person name="Berthelot C."/>
            <person name="Roest Crollius H."/>
            <person name="Guiguen Y."/>
        </authorList>
    </citation>
    <scope>NUCLEOTIDE SEQUENCE</scope>
    <source>
        <strain evidence="1">NC1722</strain>
    </source>
</reference>
<sequence length="94" mass="10677">MTITRSHQLEEDFGAGFAFDVQPRSVRHRIVNKARAPDAQIEWPWSPVPRESRGVTECAFSPASLRHDGRAQLRFHAGCVPPAFLFALRLKHSR</sequence>
<keyword evidence="2" id="KW-1185">Reference proteome</keyword>
<comment type="caution">
    <text evidence="1">The sequence shown here is derived from an EMBL/GenBank/DDBJ whole genome shotgun (WGS) entry which is preliminary data.</text>
</comment>
<evidence type="ECO:0000313" key="2">
    <source>
        <dbReference type="Proteomes" id="UP001221898"/>
    </source>
</evidence>
<dbReference type="Proteomes" id="UP001221898">
    <property type="component" value="Unassembled WGS sequence"/>
</dbReference>
<dbReference type="EMBL" id="JAINUG010000383">
    <property type="protein sequence ID" value="KAJ8372865.1"/>
    <property type="molecule type" value="Genomic_DNA"/>
</dbReference>
<organism evidence="1 2">
    <name type="scientific">Aldrovandia affinis</name>
    <dbReference type="NCBI Taxonomy" id="143900"/>
    <lineage>
        <taxon>Eukaryota</taxon>
        <taxon>Metazoa</taxon>
        <taxon>Chordata</taxon>
        <taxon>Craniata</taxon>
        <taxon>Vertebrata</taxon>
        <taxon>Euteleostomi</taxon>
        <taxon>Actinopterygii</taxon>
        <taxon>Neopterygii</taxon>
        <taxon>Teleostei</taxon>
        <taxon>Notacanthiformes</taxon>
        <taxon>Halosauridae</taxon>
        <taxon>Aldrovandia</taxon>
    </lineage>
</organism>
<gene>
    <name evidence="1" type="ORF">AAFF_G00276380</name>
</gene>
<dbReference type="AlphaFoldDB" id="A0AAD7RAS8"/>
<accession>A0AAD7RAS8</accession>
<evidence type="ECO:0000313" key="1">
    <source>
        <dbReference type="EMBL" id="KAJ8372865.1"/>
    </source>
</evidence>
<name>A0AAD7RAS8_9TELE</name>
<protein>
    <submittedName>
        <fullName evidence="1">Uncharacterized protein</fullName>
    </submittedName>
</protein>